<name>A0AC59Y353_RANTA</name>
<protein>
    <submittedName>
        <fullName evidence="1">Uncharacterized protein</fullName>
    </submittedName>
</protein>
<evidence type="ECO:0000313" key="1">
    <source>
        <dbReference type="EMBL" id="CAM9327213.1"/>
    </source>
</evidence>
<organism evidence="1 2">
    <name type="scientific">Rangifer tarandus platyrhynchus</name>
    <name type="common">Svalbard reindeer</name>
    <dbReference type="NCBI Taxonomy" id="3082113"/>
    <lineage>
        <taxon>Eukaryota</taxon>
        <taxon>Metazoa</taxon>
        <taxon>Chordata</taxon>
        <taxon>Craniata</taxon>
        <taxon>Vertebrata</taxon>
        <taxon>Euteleostomi</taxon>
        <taxon>Mammalia</taxon>
        <taxon>Eutheria</taxon>
        <taxon>Laurasiatheria</taxon>
        <taxon>Artiodactyla</taxon>
        <taxon>Ruminantia</taxon>
        <taxon>Pecora</taxon>
        <taxon>Cervidae</taxon>
        <taxon>Odocoileinae</taxon>
        <taxon>Rangifer</taxon>
    </lineage>
</organism>
<reference evidence="1" key="2">
    <citation type="submission" date="2025-03" db="EMBL/GenBank/DDBJ databases">
        <authorList>
            <consortium name="ELIXIR-Norway"/>
            <consortium name="Elixir Norway"/>
        </authorList>
    </citation>
    <scope>NUCLEOTIDE SEQUENCE</scope>
</reference>
<dbReference type="EMBL" id="OX596085">
    <property type="protein sequence ID" value="CAM9327213.1"/>
    <property type="molecule type" value="Genomic_DNA"/>
</dbReference>
<proteinExistence type="predicted"/>
<accession>A0AC59Y353</accession>
<evidence type="ECO:0000313" key="2">
    <source>
        <dbReference type="Proteomes" id="UP001162501"/>
    </source>
</evidence>
<gene>
    <name evidence="1" type="ORF">MRATA1EN22A_LOCUS1009</name>
</gene>
<dbReference type="Proteomes" id="UP001162501">
    <property type="component" value="Chromosome 1"/>
</dbReference>
<reference evidence="1" key="1">
    <citation type="submission" date="2023-05" db="EMBL/GenBank/DDBJ databases">
        <authorList>
            <consortium name="ELIXIR-Norway"/>
        </authorList>
    </citation>
    <scope>NUCLEOTIDE SEQUENCE</scope>
</reference>
<sequence>MAQSEVRGGDAGESNPAECGCDSSVLPGAGTNYIPGAAPSRARPRPRTARSARSGSASRAPEPLGSSSLHHLRELGAFSSVSGPPCFSLRPRQRRDWRRRPTKLPQDRNGFCSFKQRRQRHGQLARVLAEGARWELEAWLAGSSLAQTPRPTVPAFFFNHWCARVGEKRTGRETGQRDGTDSLLWKDPPGTQIHQSVMTIPNPAHPPPRRSQSEVPRQKAGWVGGEKQFSQYQKEERRTSANHFWTYRVFLRRCSLPWALIGFRVRAFAADC</sequence>